<evidence type="ECO:0000259" key="8">
    <source>
        <dbReference type="Pfam" id="PF02706"/>
    </source>
</evidence>
<protein>
    <submittedName>
        <fullName evidence="9">Capsular polysaccharide biosynthesis protein</fullName>
    </submittedName>
</protein>
<evidence type="ECO:0000256" key="6">
    <source>
        <dbReference type="ARBA" id="ARBA00023136"/>
    </source>
</evidence>
<evidence type="ECO:0000313" key="9">
    <source>
        <dbReference type="EMBL" id="MBB4073803.1"/>
    </source>
</evidence>
<dbReference type="PANTHER" id="PTHR32309">
    <property type="entry name" value="TYROSINE-PROTEIN KINASE"/>
    <property type="match status" value="1"/>
</dbReference>
<organism evidence="9 10">
    <name type="scientific">Anoxybacteroides voinovskiense</name>
    <dbReference type="NCBI Taxonomy" id="230470"/>
    <lineage>
        <taxon>Bacteria</taxon>
        <taxon>Bacillati</taxon>
        <taxon>Bacillota</taxon>
        <taxon>Bacilli</taxon>
        <taxon>Bacillales</taxon>
        <taxon>Anoxybacillaceae</taxon>
        <taxon>Anoxybacteroides</taxon>
    </lineage>
</organism>
<gene>
    <name evidence="9" type="ORF">GGR02_001565</name>
</gene>
<comment type="caution">
    <text evidence="9">The sequence shown here is derived from an EMBL/GenBank/DDBJ whole genome shotgun (WGS) entry which is preliminary data.</text>
</comment>
<dbReference type="InterPro" id="IPR003856">
    <property type="entry name" value="LPS_length_determ_N"/>
</dbReference>
<dbReference type="InterPro" id="IPR050445">
    <property type="entry name" value="Bact_polysacc_biosynth/exp"/>
</dbReference>
<keyword evidence="10" id="KW-1185">Reference proteome</keyword>
<feature type="transmembrane region" description="Helical" evidence="7">
    <location>
        <begin position="17"/>
        <end position="42"/>
    </location>
</feature>
<keyword evidence="5 7" id="KW-1133">Transmembrane helix</keyword>
<evidence type="ECO:0000256" key="5">
    <source>
        <dbReference type="ARBA" id="ARBA00022989"/>
    </source>
</evidence>
<evidence type="ECO:0000313" key="10">
    <source>
        <dbReference type="Proteomes" id="UP000559598"/>
    </source>
</evidence>
<accession>A0A840DQ59</accession>
<dbReference type="Proteomes" id="UP000559598">
    <property type="component" value="Unassembled WGS sequence"/>
</dbReference>
<dbReference type="GO" id="GO:0005886">
    <property type="term" value="C:plasma membrane"/>
    <property type="evidence" value="ECO:0007669"/>
    <property type="project" value="UniProtKB-SubCell"/>
</dbReference>
<dbReference type="PANTHER" id="PTHR32309:SF13">
    <property type="entry name" value="FERRIC ENTEROBACTIN TRANSPORT PROTEIN FEPE"/>
    <property type="match status" value="1"/>
</dbReference>
<evidence type="ECO:0000256" key="7">
    <source>
        <dbReference type="SAM" id="Phobius"/>
    </source>
</evidence>
<name>A0A840DQ59_9BACL</name>
<keyword evidence="4 7" id="KW-0812">Transmembrane</keyword>
<dbReference type="Gene3D" id="3.40.50.300">
    <property type="entry name" value="P-loop containing nucleotide triphosphate hydrolases"/>
    <property type="match status" value="1"/>
</dbReference>
<evidence type="ECO:0000256" key="4">
    <source>
        <dbReference type="ARBA" id="ARBA00022692"/>
    </source>
</evidence>
<comment type="similarity">
    <text evidence="2">Belongs to the CpsC/CapA family.</text>
</comment>
<proteinExistence type="inferred from homology"/>
<evidence type="ECO:0000256" key="1">
    <source>
        <dbReference type="ARBA" id="ARBA00004651"/>
    </source>
</evidence>
<dbReference type="AlphaFoldDB" id="A0A840DQ59"/>
<dbReference type="EMBL" id="JACIDE010000008">
    <property type="protein sequence ID" value="MBB4073803.1"/>
    <property type="molecule type" value="Genomic_DNA"/>
</dbReference>
<keyword evidence="3" id="KW-1003">Cell membrane</keyword>
<comment type="subcellular location">
    <subcellularLocation>
        <location evidence="1">Cell membrane</location>
        <topology evidence="1">Multi-pass membrane protein</topology>
    </subcellularLocation>
</comment>
<dbReference type="Pfam" id="PF02706">
    <property type="entry name" value="Wzz"/>
    <property type="match status" value="1"/>
</dbReference>
<feature type="transmembrane region" description="Helical" evidence="7">
    <location>
        <begin position="169"/>
        <end position="190"/>
    </location>
</feature>
<dbReference type="GO" id="GO:0004713">
    <property type="term" value="F:protein tyrosine kinase activity"/>
    <property type="evidence" value="ECO:0007669"/>
    <property type="project" value="TreeGrafter"/>
</dbReference>
<dbReference type="RefSeq" id="WP_183184128.1">
    <property type="nucleotide sequence ID" value="NZ_BMNP01000006.1"/>
</dbReference>
<dbReference type="InterPro" id="IPR027417">
    <property type="entry name" value="P-loop_NTPase"/>
</dbReference>
<feature type="domain" description="Polysaccharide chain length determinant N-terminal" evidence="8">
    <location>
        <begin position="1"/>
        <end position="89"/>
    </location>
</feature>
<keyword evidence="6 7" id="KW-0472">Membrane</keyword>
<evidence type="ECO:0000256" key="3">
    <source>
        <dbReference type="ARBA" id="ARBA00022475"/>
    </source>
</evidence>
<evidence type="ECO:0000256" key="2">
    <source>
        <dbReference type="ARBA" id="ARBA00006683"/>
    </source>
</evidence>
<sequence>MDIYTVLRIINDHRKKIVLTTLLAMSVSGIVSFFFLPSIYMVDAKILINKQSGEGVIEYNDVLTTQKLANTYGEIIKSKRIAKFVVDELNLSISPKTLLDSITVTPLKDSQVVKVSVTGTDPQRVKLILNKLLEVFQNEIGNIIRVENVEILDDVSLEEQIAPVKPKPLFNIIVAGVATAFAAIGLAIFLDFVDPTLRSLYAARREFKGMVFGPIPSTALIRKEFSKRMIKKLVEGDRHDRYKDALRKIRAQLIATEGHGATYMIASPQCGIATQRIAFDMGETFAEAGDKTLCVIFNGSNIAALLQQESEPVMLPHFLNHNMKSIEGDIGHRYDCDFPVEEIRPFFYCTTKKNLYFLGLSVNVLEREFLCNQQFIKQMLNELKKEFNTVIIAPSISMMEVSDALLFLPYTDVFMLIMEKGHTLKEVIKEVMYQVRHLDKVKTYGLYFDIDFRLNVKYKKKKEKPVALIKRGKQHRRMED</sequence>
<reference evidence="9 10" key="1">
    <citation type="submission" date="2020-08" db="EMBL/GenBank/DDBJ databases">
        <title>Genomic Encyclopedia of Type Strains, Phase IV (KMG-IV): sequencing the most valuable type-strain genomes for metagenomic binning, comparative biology and taxonomic classification.</title>
        <authorList>
            <person name="Goeker M."/>
        </authorList>
    </citation>
    <scope>NUCLEOTIDE SEQUENCE [LARGE SCALE GENOMIC DNA]</scope>
    <source>
        <strain evidence="9 10">DSM 17075</strain>
    </source>
</reference>